<dbReference type="AlphaFoldDB" id="A0A1M6S9T0"/>
<evidence type="ECO:0000256" key="3">
    <source>
        <dbReference type="ARBA" id="ARBA00023004"/>
    </source>
</evidence>
<dbReference type="RefSeq" id="WP_143185299.1">
    <property type="nucleotide sequence ID" value="NZ_FQYR01000009.1"/>
</dbReference>
<dbReference type="PROSITE" id="PS51007">
    <property type="entry name" value="CYTC"/>
    <property type="match status" value="1"/>
</dbReference>
<evidence type="ECO:0000256" key="5">
    <source>
        <dbReference type="SAM" id="SignalP"/>
    </source>
</evidence>
<feature type="signal peptide" evidence="5">
    <location>
        <begin position="1"/>
        <end position="22"/>
    </location>
</feature>
<dbReference type="OrthoDB" id="9814063at2"/>
<evidence type="ECO:0000313" key="7">
    <source>
        <dbReference type="EMBL" id="SHK41429.1"/>
    </source>
</evidence>
<keyword evidence="8" id="KW-1185">Reference proteome</keyword>
<feature type="domain" description="Cytochrome c" evidence="6">
    <location>
        <begin position="20"/>
        <end position="104"/>
    </location>
</feature>
<dbReference type="Pfam" id="PF00034">
    <property type="entry name" value="Cytochrom_C"/>
    <property type="match status" value="1"/>
</dbReference>
<reference evidence="7 8" key="1">
    <citation type="submission" date="2016-11" db="EMBL/GenBank/DDBJ databases">
        <authorList>
            <person name="Jaros S."/>
            <person name="Januszkiewicz K."/>
            <person name="Wedrychowicz H."/>
        </authorList>
    </citation>
    <scope>NUCLEOTIDE SEQUENCE [LARGE SCALE GENOMIC DNA]</scope>
    <source>
        <strain evidence="7 8">DSM 18772</strain>
    </source>
</reference>
<organism evidence="7 8">
    <name type="scientific">Rubritalea squalenifaciens DSM 18772</name>
    <dbReference type="NCBI Taxonomy" id="1123071"/>
    <lineage>
        <taxon>Bacteria</taxon>
        <taxon>Pseudomonadati</taxon>
        <taxon>Verrucomicrobiota</taxon>
        <taxon>Verrucomicrobiia</taxon>
        <taxon>Verrucomicrobiales</taxon>
        <taxon>Rubritaleaceae</taxon>
        <taxon>Rubritalea</taxon>
    </lineage>
</organism>
<proteinExistence type="predicted"/>
<evidence type="ECO:0000256" key="2">
    <source>
        <dbReference type="ARBA" id="ARBA00022723"/>
    </source>
</evidence>
<accession>A0A1M6S9T0</accession>
<dbReference type="SUPFAM" id="SSF46626">
    <property type="entry name" value="Cytochrome c"/>
    <property type="match status" value="1"/>
</dbReference>
<feature type="chain" id="PRO_5009920847" evidence="5">
    <location>
        <begin position="23"/>
        <end position="302"/>
    </location>
</feature>
<protein>
    <submittedName>
        <fullName evidence="7">Cytochrome c553</fullName>
    </submittedName>
</protein>
<sequence>MSLKITSAVLIAVLITPLSLSAGNGEQLYKMNCAACHQVENRQQPVVGPSLVEVNHLYAKKPKKYLEWCKEPGKKRKDAIQMPSMAHIPDEDLLDILEYIKTATKGKKFKPEKGVKPDPYKLTGEAAKKPRMQRIFMKDTSPASIAVTIDGQQSLCWDTVSCRMRYAWSGGFIDGYAYWKGNGNDLATPVGEIYYRAPGELRAGLVIAGTETAPKYQGYSVAGGLPTFLYQLGPAKVKETILSKDGKLAIRIQVEGSSAEVRYPLGDLAKTDVTHSAGKLDKGMLVLTASEAKDFTLTFNAK</sequence>
<dbReference type="GO" id="GO:0009055">
    <property type="term" value="F:electron transfer activity"/>
    <property type="evidence" value="ECO:0007669"/>
    <property type="project" value="InterPro"/>
</dbReference>
<dbReference type="InterPro" id="IPR036909">
    <property type="entry name" value="Cyt_c-like_dom_sf"/>
</dbReference>
<name>A0A1M6S9T0_9BACT</name>
<keyword evidence="3 4" id="KW-0408">Iron</keyword>
<evidence type="ECO:0000256" key="1">
    <source>
        <dbReference type="ARBA" id="ARBA00022617"/>
    </source>
</evidence>
<gene>
    <name evidence="7" type="ORF">SAMN02745181_3761</name>
</gene>
<dbReference type="STRING" id="1123071.SAMN02745181_3761"/>
<dbReference type="Proteomes" id="UP000184510">
    <property type="component" value="Unassembled WGS sequence"/>
</dbReference>
<evidence type="ECO:0000259" key="6">
    <source>
        <dbReference type="PROSITE" id="PS51007"/>
    </source>
</evidence>
<keyword evidence="1 4" id="KW-0349">Heme</keyword>
<dbReference type="EMBL" id="FQYR01000009">
    <property type="protein sequence ID" value="SHK41429.1"/>
    <property type="molecule type" value="Genomic_DNA"/>
</dbReference>
<dbReference type="GO" id="GO:0046872">
    <property type="term" value="F:metal ion binding"/>
    <property type="evidence" value="ECO:0007669"/>
    <property type="project" value="UniProtKB-KW"/>
</dbReference>
<dbReference type="InterPro" id="IPR009056">
    <property type="entry name" value="Cyt_c-like_dom"/>
</dbReference>
<dbReference type="GO" id="GO:0020037">
    <property type="term" value="F:heme binding"/>
    <property type="evidence" value="ECO:0007669"/>
    <property type="project" value="InterPro"/>
</dbReference>
<evidence type="ECO:0000313" key="8">
    <source>
        <dbReference type="Proteomes" id="UP000184510"/>
    </source>
</evidence>
<keyword evidence="2 4" id="KW-0479">Metal-binding</keyword>
<keyword evidence="5" id="KW-0732">Signal</keyword>
<dbReference type="Gene3D" id="1.10.760.10">
    <property type="entry name" value="Cytochrome c-like domain"/>
    <property type="match status" value="1"/>
</dbReference>
<dbReference type="InParanoid" id="A0A1M6S9T0"/>
<evidence type="ECO:0000256" key="4">
    <source>
        <dbReference type="PROSITE-ProRule" id="PRU00433"/>
    </source>
</evidence>